<evidence type="ECO:0000256" key="9">
    <source>
        <dbReference type="ARBA" id="ARBA00023065"/>
    </source>
</evidence>
<feature type="domain" description="Soluble ligand binding" evidence="17">
    <location>
        <begin position="589"/>
        <end position="632"/>
    </location>
</feature>
<keyword evidence="8" id="KW-0625">Polysaccharide transport</keyword>
<dbReference type="Proteomes" id="UP000235778">
    <property type="component" value="Unassembled WGS sequence"/>
</dbReference>
<keyword evidence="11" id="KW-0472">Membrane</keyword>
<keyword evidence="3" id="KW-0813">Transport</keyword>
<feature type="domain" description="Soluble ligand binding" evidence="17">
    <location>
        <begin position="395"/>
        <end position="438"/>
    </location>
</feature>
<dbReference type="GO" id="GO:0015159">
    <property type="term" value="F:polysaccharide transmembrane transporter activity"/>
    <property type="evidence" value="ECO:0007669"/>
    <property type="project" value="InterPro"/>
</dbReference>
<proteinExistence type="inferred from homology"/>
<feature type="signal peptide" evidence="15">
    <location>
        <begin position="1"/>
        <end position="21"/>
    </location>
</feature>
<dbReference type="PANTHER" id="PTHR33619">
    <property type="entry name" value="POLYSACCHARIDE EXPORT PROTEIN GFCE-RELATED"/>
    <property type="match status" value="1"/>
</dbReference>
<keyword evidence="4" id="KW-1134">Transmembrane beta strand</keyword>
<dbReference type="AlphaFoldDB" id="A0A2N7BIE1"/>
<evidence type="ECO:0000259" key="18">
    <source>
        <dbReference type="Pfam" id="PF22461"/>
    </source>
</evidence>
<evidence type="ECO:0000256" key="11">
    <source>
        <dbReference type="ARBA" id="ARBA00023136"/>
    </source>
</evidence>
<evidence type="ECO:0000256" key="4">
    <source>
        <dbReference type="ARBA" id="ARBA00022452"/>
    </source>
</evidence>
<feature type="domain" description="Soluble ligand binding" evidence="17">
    <location>
        <begin position="298"/>
        <end position="351"/>
    </location>
</feature>
<dbReference type="GO" id="GO:0046930">
    <property type="term" value="C:pore complex"/>
    <property type="evidence" value="ECO:0007669"/>
    <property type="project" value="UniProtKB-KW"/>
</dbReference>
<gene>
    <name evidence="19" type="ORF">BCV30_19835</name>
</gene>
<feature type="domain" description="SLBB" evidence="18">
    <location>
        <begin position="494"/>
        <end position="562"/>
    </location>
</feature>
<dbReference type="RefSeq" id="WP_102269356.1">
    <property type="nucleotide sequence ID" value="NZ_MCSH01000177.1"/>
</dbReference>
<dbReference type="GO" id="GO:0009279">
    <property type="term" value="C:cell outer membrane"/>
    <property type="evidence" value="ECO:0007669"/>
    <property type="project" value="UniProtKB-SubCell"/>
</dbReference>
<evidence type="ECO:0000256" key="6">
    <source>
        <dbReference type="ARBA" id="ARBA00022692"/>
    </source>
</evidence>
<evidence type="ECO:0000256" key="3">
    <source>
        <dbReference type="ARBA" id="ARBA00022448"/>
    </source>
</evidence>
<dbReference type="InterPro" id="IPR003715">
    <property type="entry name" value="Poly_export_N"/>
</dbReference>
<evidence type="ECO:0000256" key="1">
    <source>
        <dbReference type="ARBA" id="ARBA00004571"/>
    </source>
</evidence>
<evidence type="ECO:0000256" key="7">
    <source>
        <dbReference type="ARBA" id="ARBA00022729"/>
    </source>
</evidence>
<sequence length="699" mass="76873">MKSLVTLFITFALCFASFVQANDEFSDAVQVGDLIQVNVPGESTLNTGFQVDKRGRITLPEVGAVFVAGYNNEQLNKVVLESLATAYKDLSNASVYVKEQQIIISVQGYVKEPGEYTLALGSSVQMALYAAGGLRSGAQLDKLILKRGSDKKEFNYKRFLDSGDEANLPTLQSLDSLFVPASPLVGNIEQEFDPAKLANSGDSADSRNAIKVFGEVNAPGSFTYKENTDLVDVLMRSGGVTRYASVEQIRVISNNTPTLFNLKRYLDSGDESLLPVLRPGSTIFVPKQEEEIKSGANMVYVMGEVAAPGAFEGKRDATFMDILANAGGPTRFAESRQIRVIKADGRVIKFDLAAYTEGLPNSNPPSIKAGDAIFVPEKTDMNDKSWLKIAPDRAVNVIGEVNRPGRIEWSDEMNFMGLLAHVGGPTLRADTSKIEVVTGRKLVVFNLDDFIRNGAPRDQMPYIRAGSIVRVHDLPQDPSDNKSQWVRQSSDASIYIFGQVNAPGRYRFTKDMHFLDILSAADGPTKDADIHNVRVTHRDKTYSQVSKLNLSLYFETGDESLLPNVTTGDTIYIPEKGKNWLDTPKEETVRVLGAINNPGRYVFNDNMTILDILAEAAGPTDNAYVEKITIVNMSCCQGQARTFDLVEFSKTANIYNLPVLRAGDTIYIPDRRESFMEKARVGLEDILRLTTMIVLIGAL</sequence>
<keyword evidence="5" id="KW-0762">Sugar transport</keyword>
<evidence type="ECO:0000313" key="20">
    <source>
        <dbReference type="Proteomes" id="UP000235778"/>
    </source>
</evidence>
<dbReference type="InterPro" id="IPR049712">
    <property type="entry name" value="Poly_export"/>
</dbReference>
<feature type="chain" id="PRO_5014756667" evidence="15">
    <location>
        <begin position="22"/>
        <end position="699"/>
    </location>
</feature>
<dbReference type="InterPro" id="IPR019554">
    <property type="entry name" value="Soluble_ligand-bd"/>
</dbReference>
<comment type="caution">
    <text evidence="19">The sequence shown here is derived from an EMBL/GenBank/DDBJ whole genome shotgun (WGS) entry which is preliminary data.</text>
</comment>
<evidence type="ECO:0000313" key="19">
    <source>
        <dbReference type="EMBL" id="PME55983.1"/>
    </source>
</evidence>
<dbReference type="Gene3D" id="3.10.560.10">
    <property type="entry name" value="Outer membrane lipoprotein wza domain like"/>
    <property type="match status" value="6"/>
</dbReference>
<comment type="similarity">
    <text evidence="2">Belongs to the BexD/CtrA/VexA family.</text>
</comment>
<evidence type="ECO:0000256" key="15">
    <source>
        <dbReference type="SAM" id="SignalP"/>
    </source>
</evidence>
<protein>
    <submittedName>
        <fullName evidence="19">Sugar ABC transporter substrate-binding protein</fullName>
    </submittedName>
</protein>
<dbReference type="Pfam" id="PF22461">
    <property type="entry name" value="SLBB_2"/>
    <property type="match status" value="1"/>
</dbReference>
<feature type="domain" description="Soluble ligand binding" evidence="17">
    <location>
        <begin position="104"/>
        <end position="148"/>
    </location>
</feature>
<feature type="domain" description="Polysaccharide export protein N-terminal" evidence="16">
    <location>
        <begin position="29"/>
        <end position="97"/>
    </location>
</feature>
<comment type="subcellular location">
    <subcellularLocation>
        <location evidence="1">Cell outer membrane</location>
        <topology evidence="1">Multi-pass membrane protein</topology>
    </subcellularLocation>
</comment>
<evidence type="ECO:0000256" key="14">
    <source>
        <dbReference type="ARBA" id="ARBA00023288"/>
    </source>
</evidence>
<evidence type="ECO:0000259" key="17">
    <source>
        <dbReference type="Pfam" id="PF10531"/>
    </source>
</evidence>
<dbReference type="Pfam" id="PF02563">
    <property type="entry name" value="Poly_export"/>
    <property type="match status" value="1"/>
</dbReference>
<dbReference type="EMBL" id="MCSI01000187">
    <property type="protein sequence ID" value="PME55983.1"/>
    <property type="molecule type" value="Genomic_DNA"/>
</dbReference>
<keyword evidence="10" id="KW-0626">Porin</keyword>
<keyword evidence="12" id="KW-0564">Palmitate</keyword>
<evidence type="ECO:0000256" key="13">
    <source>
        <dbReference type="ARBA" id="ARBA00023237"/>
    </source>
</evidence>
<evidence type="ECO:0000256" key="5">
    <source>
        <dbReference type="ARBA" id="ARBA00022597"/>
    </source>
</evidence>
<evidence type="ECO:0000256" key="2">
    <source>
        <dbReference type="ARBA" id="ARBA00009450"/>
    </source>
</evidence>
<accession>A0A2N7BIE1</accession>
<reference evidence="20" key="1">
    <citation type="submission" date="2016-07" db="EMBL/GenBank/DDBJ databases">
        <title>Nontailed viruses are major unrecognized killers of bacteria in the ocean.</title>
        <authorList>
            <person name="Kauffman K."/>
            <person name="Hussain F."/>
            <person name="Yang J."/>
            <person name="Arevalo P."/>
            <person name="Brown J."/>
            <person name="Cutler M."/>
            <person name="Kelly L."/>
            <person name="Polz M.F."/>
        </authorList>
    </citation>
    <scope>NUCLEOTIDE SEQUENCE [LARGE SCALE GENOMIC DNA]</scope>
    <source>
        <strain evidence="20">10N.286.55.C1</strain>
    </source>
</reference>
<dbReference type="GO" id="GO:0015288">
    <property type="term" value="F:porin activity"/>
    <property type="evidence" value="ECO:0007669"/>
    <property type="project" value="UniProtKB-KW"/>
</dbReference>
<dbReference type="GO" id="GO:0006811">
    <property type="term" value="P:monoatomic ion transport"/>
    <property type="evidence" value="ECO:0007669"/>
    <property type="project" value="UniProtKB-KW"/>
</dbReference>
<keyword evidence="13" id="KW-0998">Cell outer membrane</keyword>
<keyword evidence="9" id="KW-0406">Ion transport</keyword>
<dbReference type="InterPro" id="IPR054765">
    <property type="entry name" value="SLBB_dom"/>
</dbReference>
<keyword evidence="14" id="KW-0449">Lipoprotein</keyword>
<keyword evidence="7 15" id="KW-0732">Signal</keyword>
<keyword evidence="6" id="KW-0812">Transmembrane</keyword>
<dbReference type="PANTHER" id="PTHR33619:SF3">
    <property type="entry name" value="POLYSACCHARIDE EXPORT PROTEIN GFCE-RELATED"/>
    <property type="match status" value="1"/>
</dbReference>
<evidence type="ECO:0000256" key="8">
    <source>
        <dbReference type="ARBA" id="ARBA00023047"/>
    </source>
</evidence>
<dbReference type="Pfam" id="PF10531">
    <property type="entry name" value="SLBB"/>
    <property type="match status" value="5"/>
</dbReference>
<feature type="domain" description="Soluble ligand binding" evidence="17">
    <location>
        <begin position="211"/>
        <end position="252"/>
    </location>
</feature>
<evidence type="ECO:0000256" key="10">
    <source>
        <dbReference type="ARBA" id="ARBA00023114"/>
    </source>
</evidence>
<evidence type="ECO:0000259" key="16">
    <source>
        <dbReference type="Pfam" id="PF02563"/>
    </source>
</evidence>
<organism evidence="19 20">
    <name type="scientific">Vibrio lentus</name>
    <dbReference type="NCBI Taxonomy" id="136468"/>
    <lineage>
        <taxon>Bacteria</taxon>
        <taxon>Pseudomonadati</taxon>
        <taxon>Pseudomonadota</taxon>
        <taxon>Gammaproteobacteria</taxon>
        <taxon>Vibrionales</taxon>
        <taxon>Vibrionaceae</taxon>
        <taxon>Vibrio</taxon>
    </lineage>
</organism>
<name>A0A2N7BIE1_9VIBR</name>
<evidence type="ECO:0000256" key="12">
    <source>
        <dbReference type="ARBA" id="ARBA00023139"/>
    </source>
</evidence>